<dbReference type="EMBL" id="KZ293677">
    <property type="protein sequence ID" value="PBK87700.1"/>
    <property type="molecule type" value="Genomic_DNA"/>
</dbReference>
<dbReference type="AlphaFoldDB" id="A0A2H3D0T9"/>
<keyword evidence="3 7" id="KW-0812">Transmembrane</keyword>
<keyword evidence="5 7" id="KW-0472">Membrane</keyword>
<dbReference type="Proteomes" id="UP000217790">
    <property type="component" value="Unassembled WGS sequence"/>
</dbReference>
<keyword evidence="2" id="KW-0813">Transport</keyword>
<dbReference type="OrthoDB" id="6730379at2759"/>
<feature type="transmembrane region" description="Helical" evidence="7">
    <location>
        <begin position="301"/>
        <end position="319"/>
    </location>
</feature>
<feature type="transmembrane region" description="Helical" evidence="7">
    <location>
        <begin position="361"/>
        <end position="379"/>
    </location>
</feature>
<name>A0A2H3D0T9_ARMGA</name>
<dbReference type="OMA" id="ATWWLAQ"/>
<dbReference type="GO" id="GO:0016020">
    <property type="term" value="C:membrane"/>
    <property type="evidence" value="ECO:0007669"/>
    <property type="project" value="UniProtKB-SubCell"/>
</dbReference>
<evidence type="ECO:0000256" key="3">
    <source>
        <dbReference type="ARBA" id="ARBA00022692"/>
    </source>
</evidence>
<dbReference type="GO" id="GO:0022857">
    <property type="term" value="F:transmembrane transporter activity"/>
    <property type="evidence" value="ECO:0007669"/>
    <property type="project" value="InterPro"/>
</dbReference>
<evidence type="ECO:0000256" key="5">
    <source>
        <dbReference type="ARBA" id="ARBA00023136"/>
    </source>
</evidence>
<proteinExistence type="inferred from homology"/>
<accession>A0A2H3D0T9</accession>
<dbReference type="STRING" id="47427.A0A2H3D0T9"/>
<feature type="transmembrane region" description="Helical" evidence="7">
    <location>
        <begin position="266"/>
        <end position="289"/>
    </location>
</feature>
<organism evidence="8 9">
    <name type="scientific">Armillaria gallica</name>
    <name type="common">Bulbous honey fungus</name>
    <name type="synonym">Armillaria bulbosa</name>
    <dbReference type="NCBI Taxonomy" id="47427"/>
    <lineage>
        <taxon>Eukaryota</taxon>
        <taxon>Fungi</taxon>
        <taxon>Dikarya</taxon>
        <taxon>Basidiomycota</taxon>
        <taxon>Agaricomycotina</taxon>
        <taxon>Agaricomycetes</taxon>
        <taxon>Agaricomycetidae</taxon>
        <taxon>Agaricales</taxon>
        <taxon>Marasmiineae</taxon>
        <taxon>Physalacriaceae</taxon>
        <taxon>Armillaria</taxon>
    </lineage>
</organism>
<comment type="subcellular location">
    <subcellularLocation>
        <location evidence="1">Membrane</location>
        <topology evidence="1">Multi-pass membrane protein</topology>
    </subcellularLocation>
</comment>
<feature type="transmembrane region" description="Helical" evidence="7">
    <location>
        <begin position="226"/>
        <end position="245"/>
    </location>
</feature>
<evidence type="ECO:0000256" key="1">
    <source>
        <dbReference type="ARBA" id="ARBA00004141"/>
    </source>
</evidence>
<sequence length="507" mass="56287">MSSPASSIKEKQLQLENVLSATDLESRVLRVADGDVALTILGDKTVRREITPEENKRILRKIDWWLMPVILLVYFLQQLDKSSLSYTSVFGIVAETGLVGSQYSWLSSIVYIAQLVWQPASSYFLVKLPIAKYLFINVLLWGAVVACTAAAHDFKGLLAGRFFLGLFEATVAPCFMTITQMWWRRREQTMRLSMWMAMNGGTGMVASLLSWGLGHIGGNLHAYQTIFLFIGLLTVVCSPVVILVLPDSPAKARFLMLEVFLDLKTYLWFSLLFLCAVPSGGIGAFGPLIIQGFGFNSFDTILFNIPFSAVQVIVTLLAAEISTRLKLKWPVVFALSLPPIAGASALYTLGRGVELRNTLLGCYYVLSFFSGLQPMLYTWSSQNTAGHTKKLCNTGIIFVAQCAGNIVGPLLYTTDQKPYYHRGLIANLICWILLSLLTLVTAAYLSFLNQGQAAKRRQLGKAGKVADKSLQKANDYDVDESDEGEAKNYQSFDDLTDRQNEDFIYVL</sequence>
<dbReference type="InterPro" id="IPR011701">
    <property type="entry name" value="MFS"/>
</dbReference>
<dbReference type="FunFam" id="1.20.1250.20:FF:000064">
    <property type="entry name" value="MFS allantoate transporter"/>
    <property type="match status" value="1"/>
</dbReference>
<protein>
    <submittedName>
        <fullName evidence="8">MFS general substrate transporter</fullName>
    </submittedName>
</protein>
<dbReference type="Pfam" id="PF07690">
    <property type="entry name" value="MFS_1"/>
    <property type="match status" value="1"/>
</dbReference>
<feature type="transmembrane region" description="Helical" evidence="7">
    <location>
        <begin position="133"/>
        <end position="151"/>
    </location>
</feature>
<feature type="transmembrane region" description="Helical" evidence="7">
    <location>
        <begin position="62"/>
        <end position="79"/>
    </location>
</feature>
<evidence type="ECO:0000256" key="2">
    <source>
        <dbReference type="ARBA" id="ARBA00022448"/>
    </source>
</evidence>
<evidence type="ECO:0000256" key="7">
    <source>
        <dbReference type="SAM" id="Phobius"/>
    </source>
</evidence>
<dbReference type="InterPro" id="IPR036259">
    <property type="entry name" value="MFS_trans_sf"/>
</dbReference>
<keyword evidence="9" id="KW-1185">Reference proteome</keyword>
<feature type="transmembrane region" description="Helical" evidence="7">
    <location>
        <begin position="391"/>
        <end position="412"/>
    </location>
</feature>
<evidence type="ECO:0000256" key="6">
    <source>
        <dbReference type="ARBA" id="ARBA00037968"/>
    </source>
</evidence>
<dbReference type="InParanoid" id="A0A2H3D0T9"/>
<dbReference type="PANTHER" id="PTHR43791:SF59">
    <property type="entry name" value="TRANSPORTER, PUTATIVE (AFU_ORTHOLOGUE AFUA_1G06550)-RELATED"/>
    <property type="match status" value="1"/>
</dbReference>
<evidence type="ECO:0000256" key="4">
    <source>
        <dbReference type="ARBA" id="ARBA00022989"/>
    </source>
</evidence>
<dbReference type="Gene3D" id="1.20.1250.20">
    <property type="entry name" value="MFS general substrate transporter like domains"/>
    <property type="match status" value="2"/>
</dbReference>
<reference evidence="9" key="1">
    <citation type="journal article" date="2017" name="Nat. Ecol. Evol.">
        <title>Genome expansion and lineage-specific genetic innovations in the forest pathogenic fungi Armillaria.</title>
        <authorList>
            <person name="Sipos G."/>
            <person name="Prasanna A.N."/>
            <person name="Walter M.C."/>
            <person name="O'Connor E."/>
            <person name="Balint B."/>
            <person name="Krizsan K."/>
            <person name="Kiss B."/>
            <person name="Hess J."/>
            <person name="Varga T."/>
            <person name="Slot J."/>
            <person name="Riley R."/>
            <person name="Boka B."/>
            <person name="Rigling D."/>
            <person name="Barry K."/>
            <person name="Lee J."/>
            <person name="Mihaltcheva S."/>
            <person name="LaButti K."/>
            <person name="Lipzen A."/>
            <person name="Waldron R."/>
            <person name="Moloney N.M."/>
            <person name="Sperisen C."/>
            <person name="Kredics L."/>
            <person name="Vagvoelgyi C."/>
            <person name="Patrignani A."/>
            <person name="Fitzpatrick D."/>
            <person name="Nagy I."/>
            <person name="Doyle S."/>
            <person name="Anderson J.B."/>
            <person name="Grigoriev I.V."/>
            <person name="Gueldener U."/>
            <person name="Muensterkoetter M."/>
            <person name="Nagy L.G."/>
        </authorList>
    </citation>
    <scope>NUCLEOTIDE SEQUENCE [LARGE SCALE GENOMIC DNA]</scope>
    <source>
        <strain evidence="9">Ar21-2</strain>
    </source>
</reference>
<feature type="transmembrane region" description="Helical" evidence="7">
    <location>
        <begin position="331"/>
        <end position="349"/>
    </location>
</feature>
<evidence type="ECO:0000313" key="9">
    <source>
        <dbReference type="Proteomes" id="UP000217790"/>
    </source>
</evidence>
<evidence type="ECO:0000313" key="8">
    <source>
        <dbReference type="EMBL" id="PBK87700.1"/>
    </source>
</evidence>
<dbReference type="PANTHER" id="PTHR43791">
    <property type="entry name" value="PERMEASE-RELATED"/>
    <property type="match status" value="1"/>
</dbReference>
<feature type="transmembrane region" description="Helical" evidence="7">
    <location>
        <begin position="163"/>
        <end position="183"/>
    </location>
</feature>
<dbReference type="SUPFAM" id="SSF103473">
    <property type="entry name" value="MFS general substrate transporter"/>
    <property type="match status" value="1"/>
</dbReference>
<feature type="transmembrane region" description="Helical" evidence="7">
    <location>
        <begin position="424"/>
        <end position="447"/>
    </location>
</feature>
<gene>
    <name evidence="8" type="ORF">ARMGADRAFT_1055044</name>
</gene>
<comment type="similarity">
    <text evidence="6">Belongs to the major facilitator superfamily. Allantoate permease family.</text>
</comment>
<keyword evidence="4 7" id="KW-1133">Transmembrane helix</keyword>
<feature type="transmembrane region" description="Helical" evidence="7">
    <location>
        <begin position="105"/>
        <end position="126"/>
    </location>
</feature>
<feature type="transmembrane region" description="Helical" evidence="7">
    <location>
        <begin position="195"/>
        <end position="214"/>
    </location>
</feature>